<comment type="catalytic activity">
    <reaction evidence="7">
        <text>serotonin + octadecanoyl-CoA = N-octadecanoyl-serotonin + CoA + H(+)</text>
        <dbReference type="Rhea" id="RHEA:51400"/>
        <dbReference type="ChEBI" id="CHEBI:15378"/>
        <dbReference type="ChEBI" id="CHEBI:57287"/>
        <dbReference type="ChEBI" id="CHEBI:57394"/>
        <dbReference type="ChEBI" id="CHEBI:134065"/>
        <dbReference type="ChEBI" id="CHEBI:350546"/>
    </reaction>
    <physiologicalReaction direction="left-to-right" evidence="7">
        <dbReference type="Rhea" id="RHEA:51401"/>
    </physiologicalReaction>
</comment>
<evidence type="ECO:0000313" key="15">
    <source>
        <dbReference type="Proteomes" id="UP000504631"/>
    </source>
</evidence>
<name>A0A6J3KG16_9HYME</name>
<keyword evidence="1" id="KW-0808">Transferase</keyword>
<dbReference type="FunFam" id="3.40.630.30:FF:000046">
    <property type="entry name" value="Dopamine N-acetyltransferase"/>
    <property type="match status" value="1"/>
</dbReference>
<comment type="catalytic activity">
    <reaction evidence="13">
        <text>serotonin + acetyl-CoA = N-acetylserotonin + CoA + H(+)</text>
        <dbReference type="Rhea" id="RHEA:25217"/>
        <dbReference type="ChEBI" id="CHEBI:15378"/>
        <dbReference type="ChEBI" id="CHEBI:17697"/>
        <dbReference type="ChEBI" id="CHEBI:57287"/>
        <dbReference type="ChEBI" id="CHEBI:57288"/>
        <dbReference type="ChEBI" id="CHEBI:350546"/>
        <dbReference type="EC" id="2.3.1.87"/>
    </reaction>
    <physiologicalReaction direction="left-to-right" evidence="13">
        <dbReference type="Rhea" id="RHEA:25218"/>
    </physiologicalReaction>
</comment>
<dbReference type="GO" id="GO:0004059">
    <property type="term" value="F:aralkylamine N-acetyltransferase activity"/>
    <property type="evidence" value="ECO:0007669"/>
    <property type="project" value="UniProtKB-EC"/>
</dbReference>
<comment type="catalytic activity">
    <reaction evidence="11">
        <text>serotonin + hexadecanoyl-CoA = N-hexadecanoyl-serotonin + CoA + H(+)</text>
        <dbReference type="Rhea" id="RHEA:51384"/>
        <dbReference type="ChEBI" id="CHEBI:15378"/>
        <dbReference type="ChEBI" id="CHEBI:57287"/>
        <dbReference type="ChEBI" id="CHEBI:57379"/>
        <dbReference type="ChEBI" id="CHEBI:134059"/>
        <dbReference type="ChEBI" id="CHEBI:350546"/>
    </reaction>
    <physiologicalReaction direction="left-to-right" evidence="11">
        <dbReference type="Rhea" id="RHEA:51385"/>
    </physiologicalReaction>
</comment>
<comment type="catalytic activity">
    <reaction evidence="12">
        <text>dopamine + hexadecanoyl-CoA = N-hexadecanoyl-dopamine + CoA + H(+)</text>
        <dbReference type="Rhea" id="RHEA:51376"/>
        <dbReference type="ChEBI" id="CHEBI:15378"/>
        <dbReference type="ChEBI" id="CHEBI:57287"/>
        <dbReference type="ChEBI" id="CHEBI:57379"/>
        <dbReference type="ChEBI" id="CHEBI:59905"/>
        <dbReference type="ChEBI" id="CHEBI:134058"/>
    </reaction>
    <physiologicalReaction direction="left-to-right" evidence="12">
        <dbReference type="Rhea" id="RHEA:51377"/>
    </physiologicalReaction>
</comment>
<evidence type="ECO:0000256" key="5">
    <source>
        <dbReference type="ARBA" id="ARBA00039114"/>
    </source>
</evidence>
<dbReference type="SUPFAM" id="SSF55729">
    <property type="entry name" value="Acyl-CoA N-acyltransferases (Nat)"/>
    <property type="match status" value="1"/>
</dbReference>
<comment type="catalytic activity">
    <reaction evidence="9">
        <text>dopamine + acetyl-CoA = N-acetyldopamine + CoA + H(+)</text>
        <dbReference type="Rhea" id="RHEA:51388"/>
        <dbReference type="ChEBI" id="CHEBI:15378"/>
        <dbReference type="ChEBI" id="CHEBI:57287"/>
        <dbReference type="ChEBI" id="CHEBI:57288"/>
        <dbReference type="ChEBI" id="CHEBI:59905"/>
        <dbReference type="ChEBI" id="CHEBI:125678"/>
    </reaction>
    <physiologicalReaction direction="left-to-right" evidence="9">
        <dbReference type="Rhea" id="RHEA:51389"/>
    </physiologicalReaction>
</comment>
<dbReference type="AlphaFoldDB" id="A0A6J3KG16"/>
<evidence type="ECO:0000256" key="3">
    <source>
        <dbReference type="ARBA" id="ARBA00037926"/>
    </source>
</evidence>
<gene>
    <name evidence="16" type="primary">LOC117234095</name>
</gene>
<evidence type="ECO:0000256" key="1">
    <source>
        <dbReference type="ARBA" id="ARBA00022679"/>
    </source>
</evidence>
<evidence type="ECO:0000256" key="4">
    <source>
        <dbReference type="ARBA" id="ARBA00038182"/>
    </source>
</evidence>
<evidence type="ECO:0000256" key="8">
    <source>
        <dbReference type="ARBA" id="ARBA00051284"/>
    </source>
</evidence>
<dbReference type="PANTHER" id="PTHR20905">
    <property type="entry name" value="N-ACETYLTRANSFERASE-RELATED"/>
    <property type="match status" value="1"/>
</dbReference>
<evidence type="ECO:0000256" key="13">
    <source>
        <dbReference type="ARBA" id="ARBA00052491"/>
    </source>
</evidence>
<evidence type="ECO:0000256" key="11">
    <source>
        <dbReference type="ARBA" id="ARBA00052178"/>
    </source>
</evidence>
<evidence type="ECO:0000256" key="9">
    <source>
        <dbReference type="ARBA" id="ARBA00051711"/>
    </source>
</evidence>
<dbReference type="Gene3D" id="3.40.630.30">
    <property type="match status" value="1"/>
</dbReference>
<dbReference type="RefSeq" id="XP_033350889.1">
    <property type="nucleotide sequence ID" value="XM_033494998.1"/>
</dbReference>
<evidence type="ECO:0000313" key="16">
    <source>
        <dbReference type="RefSeq" id="XP_033350889.1"/>
    </source>
</evidence>
<evidence type="ECO:0000259" key="14">
    <source>
        <dbReference type="Pfam" id="PF00583"/>
    </source>
</evidence>
<evidence type="ECO:0000256" key="10">
    <source>
        <dbReference type="ARBA" id="ARBA00051823"/>
    </source>
</evidence>
<dbReference type="PANTHER" id="PTHR20905:SF32">
    <property type="entry name" value="ARYLALKYLAMINE N-ACETYLTRANSFERASE-LIKE 7, ISOFORM A"/>
    <property type="match status" value="1"/>
</dbReference>
<evidence type="ECO:0000256" key="12">
    <source>
        <dbReference type="ARBA" id="ARBA00052335"/>
    </source>
</evidence>
<comment type="catalytic activity">
    <reaction evidence="8">
        <text>serotonin + (5Z,8Z,11Z,14Z)-eicosatetraenoyl-CoA = N-[(5Z,8Z,11Z,14Z)-eicosatetraenoyl]-serotonin + CoA + H(+)</text>
        <dbReference type="Rhea" id="RHEA:51396"/>
        <dbReference type="ChEBI" id="CHEBI:15378"/>
        <dbReference type="ChEBI" id="CHEBI:57287"/>
        <dbReference type="ChEBI" id="CHEBI:57368"/>
        <dbReference type="ChEBI" id="CHEBI:132255"/>
        <dbReference type="ChEBI" id="CHEBI:350546"/>
    </reaction>
    <physiologicalReaction direction="left-to-right" evidence="8">
        <dbReference type="Rhea" id="RHEA:51397"/>
    </physiologicalReaction>
</comment>
<evidence type="ECO:0000256" key="7">
    <source>
        <dbReference type="ARBA" id="ARBA00050849"/>
    </source>
</evidence>
<dbReference type="CDD" id="cd04301">
    <property type="entry name" value="NAT_SF"/>
    <property type="match status" value="1"/>
</dbReference>
<dbReference type="KEGG" id="bvk:117234095"/>
<dbReference type="InterPro" id="IPR016181">
    <property type="entry name" value="Acyl_CoA_acyltransferase"/>
</dbReference>
<keyword evidence="2" id="KW-0012">Acyltransferase</keyword>
<organism evidence="15 16">
    <name type="scientific">Bombus vosnesenskii</name>
    <dbReference type="NCBI Taxonomy" id="207650"/>
    <lineage>
        <taxon>Eukaryota</taxon>
        <taxon>Metazoa</taxon>
        <taxon>Ecdysozoa</taxon>
        <taxon>Arthropoda</taxon>
        <taxon>Hexapoda</taxon>
        <taxon>Insecta</taxon>
        <taxon>Pterygota</taxon>
        <taxon>Neoptera</taxon>
        <taxon>Endopterygota</taxon>
        <taxon>Hymenoptera</taxon>
        <taxon>Apocrita</taxon>
        <taxon>Aculeata</taxon>
        <taxon>Apoidea</taxon>
        <taxon>Anthophila</taxon>
        <taxon>Apidae</taxon>
        <taxon>Bombus</taxon>
        <taxon>Pyrobombus</taxon>
    </lineage>
</organism>
<dbReference type="Proteomes" id="UP000504631">
    <property type="component" value="Unplaced"/>
</dbReference>
<comment type="catalytic activity">
    <reaction evidence="6">
        <text>dopamine + (9Z)-octadecenoyl-CoA = N-(9Z-octadecanoyl)-dopamine + CoA + H(+)</text>
        <dbReference type="Rhea" id="RHEA:51380"/>
        <dbReference type="ChEBI" id="CHEBI:15378"/>
        <dbReference type="ChEBI" id="CHEBI:31883"/>
        <dbReference type="ChEBI" id="CHEBI:57287"/>
        <dbReference type="ChEBI" id="CHEBI:57387"/>
        <dbReference type="ChEBI" id="CHEBI:59905"/>
    </reaction>
    <physiologicalReaction direction="left-to-right" evidence="6">
        <dbReference type="Rhea" id="RHEA:51381"/>
    </physiologicalReaction>
</comment>
<dbReference type="Pfam" id="PF00583">
    <property type="entry name" value="Acetyltransf_1"/>
    <property type="match status" value="1"/>
</dbReference>
<reference evidence="16" key="1">
    <citation type="submission" date="2025-08" db="UniProtKB">
        <authorList>
            <consortium name="RefSeq"/>
        </authorList>
    </citation>
    <scope>IDENTIFICATION</scope>
    <source>
        <tissue evidence="16">Muscle</tissue>
    </source>
</reference>
<evidence type="ECO:0000256" key="6">
    <source>
        <dbReference type="ARBA" id="ARBA00050189"/>
    </source>
</evidence>
<protein>
    <recommendedName>
        <fullName evidence="5">aralkylamine N-acetyltransferase</fullName>
        <ecNumber evidence="5">2.3.1.87</ecNumber>
    </recommendedName>
</protein>
<dbReference type="InterPro" id="IPR000182">
    <property type="entry name" value="GNAT_dom"/>
</dbReference>
<accession>A0A6J3KG16</accession>
<dbReference type="GeneID" id="117234095"/>
<dbReference type="EC" id="2.3.1.87" evidence="5"/>
<evidence type="ECO:0000256" key="2">
    <source>
        <dbReference type="ARBA" id="ARBA00023315"/>
    </source>
</evidence>
<comment type="catalytic activity">
    <reaction evidence="10">
        <text>serotonin + (9Z)-octadecenoyl-CoA = N-(9Z-octadecenoyl)-serotonin + CoA + H(+)</text>
        <dbReference type="Rhea" id="RHEA:51392"/>
        <dbReference type="ChEBI" id="CHEBI:15378"/>
        <dbReference type="ChEBI" id="CHEBI:57287"/>
        <dbReference type="ChEBI" id="CHEBI:57387"/>
        <dbReference type="ChEBI" id="CHEBI:134064"/>
        <dbReference type="ChEBI" id="CHEBI:350546"/>
    </reaction>
    <physiologicalReaction direction="left-to-right" evidence="10">
        <dbReference type="Rhea" id="RHEA:51393"/>
    </physiologicalReaction>
</comment>
<keyword evidence="15" id="KW-1185">Reference proteome</keyword>
<proteinExistence type="inferred from homology"/>
<sequence length="247" mass="28056">MELFPYESALPTKGSARVENPFSARKIRAVTTPKMSSDDLKVVGVPESRFDDAINHLKWNFFSDEPLNHAVGLCEKGESQFELERHCLLTLKQGYSRMLVDQNGMIAGMALNGILKKGEREEAERRLAELKDEKFKIIFGLLYKVNKKVDLFYKYNVDELFECRILSIDENFRGKGLASILMADSIEIAKTAGFKVFKVDATGMYSQKVCYKHGLEVEATILYRDLDESIRPAPPHQALKLLVKVLD</sequence>
<comment type="pathway">
    <text evidence="3">Aromatic compound metabolism; melatonin biosynthesis; melatonin from serotonin: step 1/2.</text>
</comment>
<feature type="domain" description="N-acetyltransferase" evidence="14">
    <location>
        <begin position="165"/>
        <end position="213"/>
    </location>
</feature>
<comment type="similarity">
    <text evidence="4">Belongs to the acetyltransferase family. AANAT subfamily.</text>
</comment>